<proteinExistence type="predicted"/>
<sequence>MSILLLWLIKGYWLLIPPKKRNKCLFKKSCSRYVFDITKKDGLLKGLKALSCRFKHCRPGYYIINDKEGKLLISARNEVFKSTEINQRILKND</sequence>
<name>A0ABW5MVC8_9FLAO</name>
<keyword evidence="2" id="KW-1185">Reference proteome</keyword>
<evidence type="ECO:0000313" key="1">
    <source>
        <dbReference type="EMBL" id="MFD2586133.1"/>
    </source>
</evidence>
<reference evidence="2" key="1">
    <citation type="journal article" date="2019" name="Int. J. Syst. Evol. Microbiol.">
        <title>The Global Catalogue of Microorganisms (GCM) 10K type strain sequencing project: providing services to taxonomists for standard genome sequencing and annotation.</title>
        <authorList>
            <consortium name="The Broad Institute Genomics Platform"/>
            <consortium name="The Broad Institute Genome Sequencing Center for Infectious Disease"/>
            <person name="Wu L."/>
            <person name="Ma J."/>
        </authorList>
    </citation>
    <scope>NUCLEOTIDE SEQUENCE [LARGE SCALE GENOMIC DNA]</scope>
    <source>
        <strain evidence="2">KCTC 52368</strain>
    </source>
</reference>
<dbReference type="Pfam" id="PF01809">
    <property type="entry name" value="YidD"/>
    <property type="match status" value="1"/>
</dbReference>
<dbReference type="InterPro" id="IPR002696">
    <property type="entry name" value="Membr_insert_effic_factor_YidD"/>
</dbReference>
<dbReference type="NCBIfam" id="TIGR00278">
    <property type="entry name" value="membrane protein insertion efficiency factor YidD"/>
    <property type="match status" value="1"/>
</dbReference>
<dbReference type="RefSeq" id="WP_377765841.1">
    <property type="nucleotide sequence ID" value="NZ_JBHULB010000007.1"/>
</dbReference>
<protein>
    <submittedName>
        <fullName evidence="1">Membrane protein insertion efficiency factor YidD</fullName>
    </submittedName>
</protein>
<dbReference type="Proteomes" id="UP001597526">
    <property type="component" value="Unassembled WGS sequence"/>
</dbReference>
<dbReference type="EMBL" id="JBHULB010000007">
    <property type="protein sequence ID" value="MFD2586133.1"/>
    <property type="molecule type" value="Genomic_DNA"/>
</dbReference>
<comment type="caution">
    <text evidence="1">The sequence shown here is derived from an EMBL/GenBank/DDBJ whole genome shotgun (WGS) entry which is preliminary data.</text>
</comment>
<organism evidence="1 2">
    <name type="scientific">Croceitalea marina</name>
    <dbReference type="NCBI Taxonomy" id="1775166"/>
    <lineage>
        <taxon>Bacteria</taxon>
        <taxon>Pseudomonadati</taxon>
        <taxon>Bacteroidota</taxon>
        <taxon>Flavobacteriia</taxon>
        <taxon>Flavobacteriales</taxon>
        <taxon>Flavobacteriaceae</taxon>
        <taxon>Croceitalea</taxon>
    </lineage>
</organism>
<gene>
    <name evidence="1" type="primary">yidD</name>
    <name evidence="1" type="ORF">ACFSQJ_04285</name>
</gene>
<evidence type="ECO:0000313" key="2">
    <source>
        <dbReference type="Proteomes" id="UP001597526"/>
    </source>
</evidence>
<dbReference type="SMART" id="SM01234">
    <property type="entry name" value="Haemolytic"/>
    <property type="match status" value="1"/>
</dbReference>
<accession>A0ABW5MVC8</accession>